<organism evidence="1 2">
    <name type="scientific">Ixodes persulcatus</name>
    <name type="common">Taiga tick</name>
    <dbReference type="NCBI Taxonomy" id="34615"/>
    <lineage>
        <taxon>Eukaryota</taxon>
        <taxon>Metazoa</taxon>
        <taxon>Ecdysozoa</taxon>
        <taxon>Arthropoda</taxon>
        <taxon>Chelicerata</taxon>
        <taxon>Arachnida</taxon>
        <taxon>Acari</taxon>
        <taxon>Parasitiformes</taxon>
        <taxon>Ixodida</taxon>
        <taxon>Ixodoidea</taxon>
        <taxon>Ixodidae</taxon>
        <taxon>Ixodinae</taxon>
        <taxon>Ixodes</taxon>
    </lineage>
</organism>
<proteinExistence type="predicted"/>
<feature type="non-terminal residue" evidence="1">
    <location>
        <position position="77"/>
    </location>
</feature>
<dbReference type="Proteomes" id="UP000805193">
    <property type="component" value="Unassembled WGS sequence"/>
</dbReference>
<keyword evidence="2" id="KW-1185">Reference proteome</keyword>
<gene>
    <name evidence="1" type="ORF">HPB47_005928</name>
</gene>
<comment type="caution">
    <text evidence="1">The sequence shown here is derived from an EMBL/GenBank/DDBJ whole genome shotgun (WGS) entry which is preliminary data.</text>
</comment>
<reference evidence="1 2" key="1">
    <citation type="journal article" date="2020" name="Cell">
        <title>Large-Scale Comparative Analyses of Tick Genomes Elucidate Their Genetic Diversity and Vector Capacities.</title>
        <authorList>
            <consortium name="Tick Genome and Microbiome Consortium (TIGMIC)"/>
            <person name="Jia N."/>
            <person name="Wang J."/>
            <person name="Shi W."/>
            <person name="Du L."/>
            <person name="Sun Y."/>
            <person name="Zhan W."/>
            <person name="Jiang J.F."/>
            <person name="Wang Q."/>
            <person name="Zhang B."/>
            <person name="Ji P."/>
            <person name="Bell-Sakyi L."/>
            <person name="Cui X.M."/>
            <person name="Yuan T.T."/>
            <person name="Jiang B.G."/>
            <person name="Yang W.F."/>
            <person name="Lam T.T."/>
            <person name="Chang Q.C."/>
            <person name="Ding S.J."/>
            <person name="Wang X.J."/>
            <person name="Zhu J.G."/>
            <person name="Ruan X.D."/>
            <person name="Zhao L."/>
            <person name="Wei J.T."/>
            <person name="Ye R.Z."/>
            <person name="Que T.C."/>
            <person name="Du C.H."/>
            <person name="Zhou Y.H."/>
            <person name="Cheng J.X."/>
            <person name="Dai P.F."/>
            <person name="Guo W.B."/>
            <person name="Han X.H."/>
            <person name="Huang E.J."/>
            <person name="Li L.F."/>
            <person name="Wei W."/>
            <person name="Gao Y.C."/>
            <person name="Liu J.Z."/>
            <person name="Shao H.Z."/>
            <person name="Wang X."/>
            <person name="Wang C.C."/>
            <person name="Yang T.C."/>
            <person name="Huo Q.B."/>
            <person name="Li W."/>
            <person name="Chen H.Y."/>
            <person name="Chen S.E."/>
            <person name="Zhou L.G."/>
            <person name="Ni X.B."/>
            <person name="Tian J.H."/>
            <person name="Sheng Y."/>
            <person name="Liu T."/>
            <person name="Pan Y.S."/>
            <person name="Xia L.Y."/>
            <person name="Li J."/>
            <person name="Zhao F."/>
            <person name="Cao W.C."/>
        </authorList>
    </citation>
    <scope>NUCLEOTIDE SEQUENCE [LARGE SCALE GENOMIC DNA]</scope>
    <source>
        <strain evidence="1">Iper-2018</strain>
    </source>
</reference>
<sequence>DFNVENTGFFVCPEKPFLGASPEGLVTCSCCTKAVLEIKCPSTCKGKKLRDPDTKLPSYLTKELQLDTTHYHHAQVQ</sequence>
<feature type="non-terminal residue" evidence="1">
    <location>
        <position position="1"/>
    </location>
</feature>
<protein>
    <submittedName>
        <fullName evidence="1">Uncharacterized protein</fullName>
    </submittedName>
</protein>
<evidence type="ECO:0000313" key="2">
    <source>
        <dbReference type="Proteomes" id="UP000805193"/>
    </source>
</evidence>
<dbReference type="EMBL" id="JABSTQ010010891">
    <property type="protein sequence ID" value="KAG0417046.1"/>
    <property type="molecule type" value="Genomic_DNA"/>
</dbReference>
<evidence type="ECO:0000313" key="1">
    <source>
        <dbReference type="EMBL" id="KAG0417046.1"/>
    </source>
</evidence>
<accession>A0AC60PBT6</accession>
<name>A0AC60PBT6_IXOPE</name>